<evidence type="ECO:0000313" key="1">
    <source>
        <dbReference type="EMBL" id="KAG5442672.1"/>
    </source>
</evidence>
<reference evidence="1 2" key="1">
    <citation type="journal article" date="2018" name="Biotechnol. Adv.">
        <title>Improved genomic resources and new bioinformatic workflow for the carcinogenic parasite Clonorchis sinensis: Biotechnological implications.</title>
        <authorList>
            <person name="Wang D."/>
            <person name="Korhonen P.K."/>
            <person name="Gasser R.B."/>
            <person name="Young N.D."/>
        </authorList>
    </citation>
    <scope>NUCLEOTIDE SEQUENCE [LARGE SCALE GENOMIC DNA]</scope>
    <source>
        <strain evidence="1">Cs-k2</strain>
    </source>
</reference>
<dbReference type="AlphaFoldDB" id="A0A8T1M1A9"/>
<gene>
    <name evidence="1" type="ORF">CSKR_202598</name>
</gene>
<organism evidence="1 2">
    <name type="scientific">Clonorchis sinensis</name>
    <name type="common">Chinese liver fluke</name>
    <dbReference type="NCBI Taxonomy" id="79923"/>
    <lineage>
        <taxon>Eukaryota</taxon>
        <taxon>Metazoa</taxon>
        <taxon>Spiralia</taxon>
        <taxon>Lophotrochozoa</taxon>
        <taxon>Platyhelminthes</taxon>
        <taxon>Trematoda</taxon>
        <taxon>Digenea</taxon>
        <taxon>Opisthorchiida</taxon>
        <taxon>Opisthorchiata</taxon>
        <taxon>Opisthorchiidae</taxon>
        <taxon>Clonorchis</taxon>
    </lineage>
</organism>
<proteinExistence type="predicted"/>
<comment type="caution">
    <text evidence="1">The sequence shown here is derived from an EMBL/GenBank/DDBJ whole genome shotgun (WGS) entry which is preliminary data.</text>
</comment>
<sequence length="62" mass="6702">MAENMRVLGVLDHPVCASQDIRGLLHLSKTAIVCLERSGSVDKASLSVGCQYQEAFTLVAIR</sequence>
<name>A0A8T1M1A9_CLOSI</name>
<dbReference type="EMBL" id="NIRI02000056">
    <property type="protein sequence ID" value="KAG5442672.1"/>
    <property type="molecule type" value="Genomic_DNA"/>
</dbReference>
<reference evidence="1 2" key="2">
    <citation type="journal article" date="2021" name="Genomics">
        <title>High-quality reference genome for Clonorchis sinensis.</title>
        <authorList>
            <person name="Young N.D."/>
            <person name="Stroehlein A.J."/>
            <person name="Kinkar L."/>
            <person name="Wang T."/>
            <person name="Sohn W.M."/>
            <person name="Chang B.C.H."/>
            <person name="Kaur P."/>
            <person name="Weisz D."/>
            <person name="Dudchenko O."/>
            <person name="Aiden E.L."/>
            <person name="Korhonen P.K."/>
            <person name="Gasser R.B."/>
        </authorList>
    </citation>
    <scope>NUCLEOTIDE SEQUENCE [LARGE SCALE GENOMIC DNA]</scope>
    <source>
        <strain evidence="1">Cs-k2</strain>
    </source>
</reference>
<keyword evidence="2" id="KW-1185">Reference proteome</keyword>
<evidence type="ECO:0000313" key="2">
    <source>
        <dbReference type="Proteomes" id="UP000286415"/>
    </source>
</evidence>
<protein>
    <submittedName>
        <fullName evidence="1">Uncharacterized protein</fullName>
    </submittedName>
</protein>
<dbReference type="Proteomes" id="UP000286415">
    <property type="component" value="Unassembled WGS sequence"/>
</dbReference>
<accession>A0A8T1M1A9</accession>